<keyword evidence="3" id="KW-0963">Cytoplasm</keyword>
<dbReference type="SUPFAM" id="SSF56574">
    <property type="entry name" value="Serpins"/>
    <property type="match status" value="1"/>
</dbReference>
<keyword evidence="4" id="KW-0646">Protease inhibitor</keyword>
<reference evidence="11" key="1">
    <citation type="submission" date="2025-08" db="UniProtKB">
        <authorList>
            <consortium name="RefSeq"/>
        </authorList>
    </citation>
    <scope>IDENTIFICATION</scope>
</reference>
<name>A0A6P7YU72_9AMPH</name>
<organism evidence="10 11">
    <name type="scientific">Microcaecilia unicolor</name>
    <dbReference type="NCBI Taxonomy" id="1415580"/>
    <lineage>
        <taxon>Eukaryota</taxon>
        <taxon>Metazoa</taxon>
        <taxon>Chordata</taxon>
        <taxon>Craniata</taxon>
        <taxon>Vertebrata</taxon>
        <taxon>Euteleostomi</taxon>
        <taxon>Amphibia</taxon>
        <taxon>Gymnophiona</taxon>
        <taxon>Siphonopidae</taxon>
        <taxon>Microcaecilia</taxon>
    </lineage>
</organism>
<dbReference type="Pfam" id="PF00079">
    <property type="entry name" value="Serpin"/>
    <property type="match status" value="1"/>
</dbReference>
<dbReference type="InterPro" id="IPR000215">
    <property type="entry name" value="Serpin_fam"/>
</dbReference>
<dbReference type="RefSeq" id="XP_030066829.1">
    <property type="nucleotide sequence ID" value="XM_030210969.1"/>
</dbReference>
<evidence type="ECO:0000256" key="8">
    <source>
        <dbReference type="ARBA" id="ARBA00079383"/>
    </source>
</evidence>
<feature type="domain" description="Serpin" evidence="9">
    <location>
        <begin position="13"/>
        <end position="380"/>
    </location>
</feature>
<sequence>MEKLTRANTQFALDLFHKLSESNSTENIFISPICISSCLAMIYLGARGDTANQMSKTLHVAAVEGLHSTFQTLTSDINKSGTSYILNLANRLYGEKTYNFIPEFLASLMKLYGAELSAVDFLTHSGDARQQINKWVEEQTKGKIPDLLAEGTVDSNTKLVLVNAIYFKGNWAQKFKEEDTVEMPFKITKTEQKPVRMMYQKQKFALRHIPEIQCRALEVPYVGNELSMIILLPDNINDNSTGLQQLEKELTLEKIQEWTLPRNMGRPTDVHVRLPKFKLEDSYELNDVLKHLGMVDIFDGGRANLSGMSGTCDLFLSKVVHKSFVEVNEEGTEAAAATAGIAAFCMIMQEEEFNADHPFLFFIRHNPTQSILFFGRYCSP</sequence>
<dbReference type="GO" id="GO:0005737">
    <property type="term" value="C:cytoplasm"/>
    <property type="evidence" value="ECO:0007669"/>
    <property type="project" value="UniProtKB-SubCell"/>
</dbReference>
<dbReference type="GO" id="GO:0004867">
    <property type="term" value="F:serine-type endopeptidase inhibitor activity"/>
    <property type="evidence" value="ECO:0007669"/>
    <property type="project" value="UniProtKB-KW"/>
</dbReference>
<evidence type="ECO:0000259" key="9">
    <source>
        <dbReference type="SMART" id="SM00093"/>
    </source>
</evidence>
<proteinExistence type="inferred from homology"/>
<dbReference type="PROSITE" id="PS00284">
    <property type="entry name" value="SERPIN"/>
    <property type="match status" value="1"/>
</dbReference>
<dbReference type="AlphaFoldDB" id="A0A6P7YU72"/>
<dbReference type="PANTHER" id="PTHR11461">
    <property type="entry name" value="SERINE PROTEASE INHIBITOR, SERPIN"/>
    <property type="match status" value="1"/>
</dbReference>
<dbReference type="InterPro" id="IPR023796">
    <property type="entry name" value="Serpin_dom"/>
</dbReference>
<evidence type="ECO:0000313" key="11">
    <source>
        <dbReference type="RefSeq" id="XP_030066829.1"/>
    </source>
</evidence>
<keyword evidence="6" id="KW-0007">Acetylation</keyword>
<comment type="similarity">
    <text evidence="2">Belongs to the serpin family. Ov-serpin subfamily.</text>
</comment>
<accession>A0A6P7YU72</accession>
<keyword evidence="5" id="KW-0722">Serine protease inhibitor</keyword>
<dbReference type="Gene3D" id="2.30.39.10">
    <property type="entry name" value="Alpha-1-antitrypsin, domain 1"/>
    <property type="match status" value="1"/>
</dbReference>
<dbReference type="InterPro" id="IPR042178">
    <property type="entry name" value="Serpin_sf_1"/>
</dbReference>
<dbReference type="CDD" id="cd19560">
    <property type="entry name" value="serpinB1_LEI"/>
    <property type="match status" value="1"/>
</dbReference>
<dbReference type="InterPro" id="IPR023795">
    <property type="entry name" value="Serpin_CS"/>
</dbReference>
<keyword evidence="10" id="KW-1185">Reference proteome</keyword>
<dbReference type="FunCoup" id="A0A6P7YU72">
    <property type="interactions" value="438"/>
</dbReference>
<evidence type="ECO:0000256" key="4">
    <source>
        <dbReference type="ARBA" id="ARBA00022690"/>
    </source>
</evidence>
<dbReference type="PANTHER" id="PTHR11461:SF180">
    <property type="entry name" value="LEUKOCYTE ELASTASE INHIBITOR"/>
    <property type="match status" value="1"/>
</dbReference>
<dbReference type="FunFam" id="2.30.39.10:FF:000014">
    <property type="entry name" value="Serpin family B member 9"/>
    <property type="match status" value="1"/>
</dbReference>
<dbReference type="Gene3D" id="3.30.497.10">
    <property type="entry name" value="Antithrombin, subunit I, domain 2"/>
    <property type="match status" value="1"/>
</dbReference>
<dbReference type="GO" id="GO:0005615">
    <property type="term" value="C:extracellular space"/>
    <property type="evidence" value="ECO:0007669"/>
    <property type="project" value="InterPro"/>
</dbReference>
<evidence type="ECO:0000256" key="7">
    <source>
        <dbReference type="ARBA" id="ARBA00073281"/>
    </source>
</evidence>
<dbReference type="KEGG" id="muo:115475337"/>
<dbReference type="CTD" id="1992"/>
<comment type="subcellular location">
    <subcellularLocation>
        <location evidence="1">Cytoplasm</location>
    </subcellularLocation>
</comment>
<evidence type="ECO:0000256" key="6">
    <source>
        <dbReference type="ARBA" id="ARBA00022990"/>
    </source>
</evidence>
<dbReference type="Proteomes" id="UP000515156">
    <property type="component" value="Chromosome 1"/>
</dbReference>
<dbReference type="InterPro" id="IPR036186">
    <property type="entry name" value="Serpin_sf"/>
</dbReference>
<protein>
    <recommendedName>
        <fullName evidence="7">Leukocyte elastase inhibitor</fullName>
    </recommendedName>
    <alternativeName>
        <fullName evidence="8">Serpin B1</fullName>
    </alternativeName>
</protein>
<evidence type="ECO:0000256" key="5">
    <source>
        <dbReference type="ARBA" id="ARBA00022900"/>
    </source>
</evidence>
<gene>
    <name evidence="11" type="primary">SERPINB1</name>
</gene>
<evidence type="ECO:0000256" key="2">
    <source>
        <dbReference type="ARBA" id="ARBA00006426"/>
    </source>
</evidence>
<dbReference type="FunFam" id="3.30.497.10:FF:000001">
    <property type="entry name" value="Serine protease inhibitor"/>
    <property type="match status" value="1"/>
</dbReference>
<evidence type="ECO:0000313" key="10">
    <source>
        <dbReference type="Proteomes" id="UP000515156"/>
    </source>
</evidence>
<dbReference type="GeneID" id="115475337"/>
<dbReference type="InterPro" id="IPR042185">
    <property type="entry name" value="Serpin_sf_2"/>
</dbReference>
<dbReference type="SMART" id="SM00093">
    <property type="entry name" value="SERPIN"/>
    <property type="match status" value="1"/>
</dbReference>
<dbReference type="InParanoid" id="A0A6P7YU72"/>
<evidence type="ECO:0000256" key="1">
    <source>
        <dbReference type="ARBA" id="ARBA00004496"/>
    </source>
</evidence>
<dbReference type="OrthoDB" id="671595at2759"/>
<evidence type="ECO:0000256" key="3">
    <source>
        <dbReference type="ARBA" id="ARBA00022490"/>
    </source>
</evidence>